<proteinExistence type="predicted"/>
<evidence type="ECO:0000259" key="4">
    <source>
        <dbReference type="Pfam" id="PF18334"/>
    </source>
</evidence>
<protein>
    <submittedName>
        <fullName evidence="5">Uncharacterized protein</fullName>
    </submittedName>
</protein>
<accession>A0A067THS7</accession>
<dbReference type="OrthoDB" id="372487at2759"/>
<evidence type="ECO:0000313" key="5">
    <source>
        <dbReference type="EMBL" id="KDR78513.1"/>
    </source>
</evidence>
<evidence type="ECO:0000313" key="6">
    <source>
        <dbReference type="Proteomes" id="UP000027222"/>
    </source>
</evidence>
<dbReference type="InterPro" id="IPR040992">
    <property type="entry name" value="XRN1_D1"/>
</dbReference>
<dbReference type="EMBL" id="KL142374">
    <property type="protein sequence ID" value="KDR78513.1"/>
    <property type="molecule type" value="Genomic_DNA"/>
</dbReference>
<name>A0A067THS7_GALM3</name>
<feature type="region of interest" description="Disordered" evidence="1">
    <location>
        <begin position="547"/>
        <end position="581"/>
    </location>
</feature>
<dbReference type="Pfam" id="PF17846">
    <property type="entry name" value="XRN_M"/>
    <property type="match status" value="1"/>
</dbReference>
<evidence type="ECO:0000259" key="3">
    <source>
        <dbReference type="Pfam" id="PF18332"/>
    </source>
</evidence>
<feature type="compositionally biased region" description="Basic and acidic residues" evidence="1">
    <location>
        <begin position="551"/>
        <end position="568"/>
    </location>
</feature>
<sequence length="712" mass="80518">MAYRGFRHVLYTMPPGKSWRDVLEQLSDDLHLNVQWDEYDEENVNLVTWRFPWALDDGEPKEVEESCEGSEWKTRMKMKRVERLKEYEKAPVADPVAEGSFERACVEGLQWVRRCYYSGVASWGWLYNYHYAPRISARERWPTKEEQEINSCGTSRKFRYNDGVAKRQSSSVIGAAAAKGSRHITGAKASFPGEGAAADAAAAVGRRRDFGRKFIHRIIQGRRRLGVVNGDSSAGARLSLPGFFPHQYRCACTMKTFDLPTLACVSSHDYATESGSSGRIFAIKDMPPTALLGYHGVNVHGSENRNKSTVVHIQNPYENWKAETIVNKMMHLPKVALEDPRFSERDASSLFEELPDGSKVFFLREDEHGVTTQVSSTTDAALSVILFLLSKKARNDKFEDLVDNRKASRYDRRIYGDHTLQSEDEPGPQSEVKALTKMATAKAKTAEAFLVTDPYGKVNEAKRLFTISDTQMSSSAPRRPQVQKYRQLITQSVAATRKHKRIESDTEDDVHAGNDLDRSESELDDDDEWPEEGIKALNPRRAWLEIETENFTDRQGGEETPRREDYRAETTQSRGISCGSNGLVDADAEPVNFDDIRAECVRDVKNRVFRLEGVKALSGEYTPSLTLFAGRFKTRILDMATSEVDLSIRVSIIHVLGDAEGHLPPEEQKQRIFSLLFDEKPKVRKAVDLLVRAVWKKSLTDSRSPSTRIKEG</sequence>
<feature type="domain" description="5'-3' exoribonuclease 1 D1" evidence="3">
    <location>
        <begin position="283"/>
        <end position="330"/>
    </location>
</feature>
<feature type="compositionally biased region" description="Polar residues" evidence="1">
    <location>
        <begin position="569"/>
        <end position="580"/>
    </location>
</feature>
<evidence type="ECO:0000259" key="2">
    <source>
        <dbReference type="Pfam" id="PF17846"/>
    </source>
</evidence>
<organism evidence="5 6">
    <name type="scientific">Galerina marginata (strain CBS 339.88)</name>
    <dbReference type="NCBI Taxonomy" id="685588"/>
    <lineage>
        <taxon>Eukaryota</taxon>
        <taxon>Fungi</taxon>
        <taxon>Dikarya</taxon>
        <taxon>Basidiomycota</taxon>
        <taxon>Agaricomycotina</taxon>
        <taxon>Agaricomycetes</taxon>
        <taxon>Agaricomycetidae</taxon>
        <taxon>Agaricales</taxon>
        <taxon>Agaricineae</taxon>
        <taxon>Strophariaceae</taxon>
        <taxon>Galerina</taxon>
    </lineage>
</organism>
<dbReference type="InterPro" id="IPR041106">
    <property type="entry name" value="XRN1_D2_D3"/>
</dbReference>
<dbReference type="HOGENOM" id="CLU_387811_0_0_1"/>
<dbReference type="Pfam" id="PF18334">
    <property type="entry name" value="XRN1_D2_D3"/>
    <property type="match status" value="1"/>
</dbReference>
<feature type="compositionally biased region" description="Acidic residues" evidence="1">
    <location>
        <begin position="522"/>
        <end position="531"/>
    </location>
</feature>
<dbReference type="Proteomes" id="UP000027222">
    <property type="component" value="Unassembled WGS sequence"/>
</dbReference>
<feature type="region of interest" description="Disordered" evidence="1">
    <location>
        <begin position="494"/>
        <end position="531"/>
    </location>
</feature>
<evidence type="ECO:0000256" key="1">
    <source>
        <dbReference type="SAM" id="MobiDB-lite"/>
    </source>
</evidence>
<dbReference type="AlphaFoldDB" id="A0A067THS7"/>
<reference evidence="6" key="1">
    <citation type="journal article" date="2014" name="Proc. Natl. Acad. Sci. U.S.A.">
        <title>Extensive sampling of basidiomycete genomes demonstrates inadequacy of the white-rot/brown-rot paradigm for wood decay fungi.</title>
        <authorList>
            <person name="Riley R."/>
            <person name="Salamov A.A."/>
            <person name="Brown D.W."/>
            <person name="Nagy L.G."/>
            <person name="Floudas D."/>
            <person name="Held B.W."/>
            <person name="Levasseur A."/>
            <person name="Lombard V."/>
            <person name="Morin E."/>
            <person name="Otillar R."/>
            <person name="Lindquist E.A."/>
            <person name="Sun H."/>
            <person name="LaButti K.M."/>
            <person name="Schmutz J."/>
            <person name="Jabbour D."/>
            <person name="Luo H."/>
            <person name="Baker S.E."/>
            <person name="Pisabarro A.G."/>
            <person name="Walton J.D."/>
            <person name="Blanchette R.A."/>
            <person name="Henrissat B."/>
            <person name="Martin F."/>
            <person name="Cullen D."/>
            <person name="Hibbett D.S."/>
            <person name="Grigoriev I.V."/>
        </authorList>
    </citation>
    <scope>NUCLEOTIDE SEQUENCE [LARGE SCALE GENOMIC DNA]</scope>
    <source>
        <strain evidence="6">CBS 339.88</strain>
    </source>
</reference>
<dbReference type="STRING" id="685588.A0A067THS7"/>
<dbReference type="InterPro" id="IPR041412">
    <property type="entry name" value="Xrn1_helical"/>
</dbReference>
<feature type="compositionally biased region" description="Basic and acidic residues" evidence="1">
    <location>
        <begin position="509"/>
        <end position="521"/>
    </location>
</feature>
<gene>
    <name evidence="5" type="ORF">GALMADRAFT_209008</name>
</gene>
<feature type="domain" description="Xrn1 helical" evidence="2">
    <location>
        <begin position="103"/>
        <end position="136"/>
    </location>
</feature>
<keyword evidence="6" id="KW-1185">Reference proteome</keyword>
<feature type="domain" description="Exoribonuclease Xrn1 D2/D3" evidence="4">
    <location>
        <begin position="351"/>
        <end position="410"/>
    </location>
</feature>
<dbReference type="Pfam" id="PF18332">
    <property type="entry name" value="XRN1_D1"/>
    <property type="match status" value="1"/>
</dbReference>